<dbReference type="SUPFAM" id="SSF56300">
    <property type="entry name" value="Metallo-dependent phosphatases"/>
    <property type="match status" value="1"/>
</dbReference>
<dbReference type="InterPro" id="IPR029052">
    <property type="entry name" value="Metallo-depent_PP-like"/>
</dbReference>
<protein>
    <submittedName>
        <fullName evidence="1">Calcineurin-like phosphoesterase superfamily domain-containing protein</fullName>
    </submittedName>
</protein>
<dbReference type="OrthoDB" id="5380150at2"/>
<dbReference type="RefSeq" id="WP_091182459.1">
    <property type="nucleotide sequence ID" value="NZ_FNRY01000001.1"/>
</dbReference>
<accession>A0A1H4LU79</accession>
<proteinExistence type="predicted"/>
<dbReference type="AlphaFoldDB" id="A0A1H4LU79"/>
<dbReference type="EMBL" id="FNRY01000001">
    <property type="protein sequence ID" value="SEB74148.1"/>
    <property type="molecule type" value="Genomic_DNA"/>
</dbReference>
<gene>
    <name evidence="1" type="ORF">SAMN04489806_1656</name>
</gene>
<name>A0A1H4LU79_9MICO</name>
<keyword evidence="2" id="KW-1185">Reference proteome</keyword>
<sequence>MAMILRRELRHANRVGLLGDVHADLNHVLAATGMLNHKGIKLVVQLGDFGFVWNGPGREATLDRLDQFLHSRAQTLLFLDGNHEDFDLLESFPISSDGVRWIRDYIGHLPRGYRTRLISGHSLAVLGGANSIDVGYRQRGSSWWEQEQITDEDDLARLGTQHADVLLSHDAPLHVPALDATLRSADKYWPPRSLAYARAGRRMFHKGFLQVRPQLSIGGHYHQFIDATVDYELPDGAFTSRVIVLDEGGTFRGNCAILTLPTLDIEVFDVEGRPYPERDDDDEQE</sequence>
<evidence type="ECO:0000313" key="1">
    <source>
        <dbReference type="EMBL" id="SEB74148.1"/>
    </source>
</evidence>
<reference evidence="1 2" key="1">
    <citation type="submission" date="2016-10" db="EMBL/GenBank/DDBJ databases">
        <authorList>
            <person name="de Groot N.N."/>
        </authorList>
    </citation>
    <scope>NUCLEOTIDE SEQUENCE [LARGE SCALE GENOMIC DNA]</scope>
    <source>
        <strain evidence="1 2">DSM 21799</strain>
    </source>
</reference>
<dbReference type="Gene3D" id="3.60.21.10">
    <property type="match status" value="1"/>
</dbReference>
<dbReference type="Proteomes" id="UP000199183">
    <property type="component" value="Unassembled WGS sequence"/>
</dbReference>
<organism evidence="1 2">
    <name type="scientific">Paramicrobacterium humi</name>
    <dbReference type="NCBI Taxonomy" id="640635"/>
    <lineage>
        <taxon>Bacteria</taxon>
        <taxon>Bacillati</taxon>
        <taxon>Actinomycetota</taxon>
        <taxon>Actinomycetes</taxon>
        <taxon>Micrococcales</taxon>
        <taxon>Microbacteriaceae</taxon>
        <taxon>Paramicrobacterium</taxon>
    </lineage>
</organism>
<evidence type="ECO:0000313" key="2">
    <source>
        <dbReference type="Proteomes" id="UP000199183"/>
    </source>
</evidence>